<dbReference type="GO" id="GO:0008234">
    <property type="term" value="F:cysteine-type peptidase activity"/>
    <property type="evidence" value="ECO:0007669"/>
    <property type="project" value="UniProtKB-KW"/>
</dbReference>
<evidence type="ECO:0000313" key="9">
    <source>
        <dbReference type="EMBL" id="QDM47044.1"/>
    </source>
</evidence>
<dbReference type="SUPFAM" id="SSF54001">
    <property type="entry name" value="Cysteine proteinases"/>
    <property type="match status" value="1"/>
</dbReference>
<dbReference type="InterPro" id="IPR038765">
    <property type="entry name" value="Papain-like_cys_pep_sf"/>
</dbReference>
<name>A0AAJ1G899_PANTH</name>
<keyword evidence="11" id="KW-1185">Reference proteome</keyword>
<protein>
    <submittedName>
        <fullName evidence="8">C40 family peptidase</fullName>
    </submittedName>
    <submittedName>
        <fullName evidence="9">NlpC/P60 family protein</fullName>
    </submittedName>
</protein>
<dbReference type="InterPro" id="IPR000064">
    <property type="entry name" value="NLP_P60_dom"/>
</dbReference>
<evidence type="ECO:0000313" key="10">
    <source>
        <dbReference type="Proteomes" id="UP000315377"/>
    </source>
</evidence>
<evidence type="ECO:0000259" key="7">
    <source>
        <dbReference type="PROSITE" id="PS51935"/>
    </source>
</evidence>
<dbReference type="Gene3D" id="3.90.1720.10">
    <property type="entry name" value="endopeptidase domain like (from Nostoc punctiforme)"/>
    <property type="match status" value="1"/>
</dbReference>
<accession>A0AAJ1G899</accession>
<evidence type="ECO:0000256" key="1">
    <source>
        <dbReference type="ARBA" id="ARBA00007074"/>
    </source>
</evidence>
<dbReference type="Pfam" id="PF00877">
    <property type="entry name" value="NLPC_P60"/>
    <property type="match status" value="1"/>
</dbReference>
<feature type="domain" description="NlpC/P60" evidence="7">
    <location>
        <begin position="43"/>
        <end position="168"/>
    </location>
</feature>
<sequence length="203" mass="21832">MNNMKNQRIVKTVAGISLSFMIALSGTVMAAPQQAQAASASASTAADNIIATGKAFLGVPYHFGAKSGRTDQFDCSSFTQYVFKKHGIELPRSSREQAAAGVKVSKNDLQPGDLVFSDTNRDGKINHVSIYMGGDKLLHTYKVGVGVTISDFSGSAWDKTFVTARRVITTSASAASAPTQDRNAGEGYYQQAPIQDDQWNWQQ</sequence>
<keyword evidence="6" id="KW-0732">Signal</keyword>
<proteinExistence type="inferred from homology"/>
<dbReference type="AlphaFoldDB" id="A0AAJ1G899"/>
<dbReference type="PROSITE" id="PS51935">
    <property type="entry name" value="NLPC_P60"/>
    <property type="match status" value="1"/>
</dbReference>
<evidence type="ECO:0000256" key="6">
    <source>
        <dbReference type="SAM" id="SignalP"/>
    </source>
</evidence>
<evidence type="ECO:0000313" key="11">
    <source>
        <dbReference type="Proteomes" id="UP001209276"/>
    </source>
</evidence>
<reference evidence="8 11" key="2">
    <citation type="submission" date="2022-05" db="EMBL/GenBank/DDBJ databases">
        <title>Genome Sequencing of Bee-Associated Microbes.</title>
        <authorList>
            <person name="Dunlap C."/>
        </authorList>
    </citation>
    <scope>NUCLEOTIDE SEQUENCE [LARGE SCALE GENOMIC DNA]</scope>
    <source>
        <strain evidence="8 11">NRRL B-14613</strain>
    </source>
</reference>
<feature type="chain" id="PRO_5042582010" evidence="6">
    <location>
        <begin position="31"/>
        <end position="203"/>
    </location>
</feature>
<dbReference type="GeneID" id="76999984"/>
<dbReference type="Proteomes" id="UP001209276">
    <property type="component" value="Unassembled WGS sequence"/>
</dbReference>
<dbReference type="GO" id="GO:0006508">
    <property type="term" value="P:proteolysis"/>
    <property type="evidence" value="ECO:0007669"/>
    <property type="project" value="UniProtKB-KW"/>
</dbReference>
<reference evidence="9 10" key="1">
    <citation type="submission" date="2019-07" db="EMBL/GenBank/DDBJ databases">
        <title>Paenibacillus thiaminolyticus NRRL B-4156.</title>
        <authorList>
            <person name="Hehnly C."/>
            <person name="Zhang L."/>
        </authorList>
    </citation>
    <scope>NUCLEOTIDE SEQUENCE [LARGE SCALE GENOMIC DNA]</scope>
    <source>
        <strain evidence="9 10">NRRL B-4156</strain>
    </source>
</reference>
<feature type="signal peptide" evidence="6">
    <location>
        <begin position="1"/>
        <end position="30"/>
    </location>
</feature>
<keyword evidence="2" id="KW-0645">Protease</keyword>
<organism evidence="9 10">
    <name type="scientific">Paenibacillus thiaminolyticus</name>
    <name type="common">Bacillus thiaminolyticus</name>
    <dbReference type="NCBI Taxonomy" id="49283"/>
    <lineage>
        <taxon>Bacteria</taxon>
        <taxon>Bacillati</taxon>
        <taxon>Bacillota</taxon>
        <taxon>Bacilli</taxon>
        <taxon>Bacillales</taxon>
        <taxon>Paenibacillaceae</taxon>
        <taxon>Paenibacillus</taxon>
    </lineage>
</organism>
<evidence type="ECO:0000256" key="3">
    <source>
        <dbReference type="ARBA" id="ARBA00022801"/>
    </source>
</evidence>
<keyword evidence="3" id="KW-0378">Hydrolase</keyword>
<evidence type="ECO:0000313" key="8">
    <source>
        <dbReference type="EMBL" id="MCY9610406.1"/>
    </source>
</evidence>
<dbReference type="InterPro" id="IPR051202">
    <property type="entry name" value="Peptidase_C40"/>
</dbReference>
<dbReference type="PANTHER" id="PTHR47053:SF3">
    <property type="entry name" value="GAMMA-D-GLUTAMYL-L-LYSINE DIPEPTIDYL-PEPTIDASE"/>
    <property type="match status" value="1"/>
</dbReference>
<comment type="similarity">
    <text evidence="1">Belongs to the peptidase C40 family.</text>
</comment>
<gene>
    <name evidence="9" type="ORF">FLT43_28915</name>
    <name evidence="8" type="ORF">M5W83_24965</name>
</gene>
<keyword evidence="4" id="KW-0788">Thiol protease</keyword>
<dbReference type="EMBL" id="JAMDMM010000055">
    <property type="protein sequence ID" value="MCY9610406.1"/>
    <property type="molecule type" value="Genomic_DNA"/>
</dbReference>
<dbReference type="Proteomes" id="UP000315377">
    <property type="component" value="Chromosome"/>
</dbReference>
<dbReference type="EMBL" id="CP041405">
    <property type="protein sequence ID" value="QDM47044.1"/>
    <property type="molecule type" value="Genomic_DNA"/>
</dbReference>
<evidence type="ECO:0000256" key="4">
    <source>
        <dbReference type="ARBA" id="ARBA00022807"/>
    </source>
</evidence>
<evidence type="ECO:0000256" key="5">
    <source>
        <dbReference type="SAM" id="MobiDB-lite"/>
    </source>
</evidence>
<evidence type="ECO:0000256" key="2">
    <source>
        <dbReference type="ARBA" id="ARBA00022670"/>
    </source>
</evidence>
<dbReference type="PANTHER" id="PTHR47053">
    <property type="entry name" value="MUREIN DD-ENDOPEPTIDASE MEPH-RELATED"/>
    <property type="match status" value="1"/>
</dbReference>
<feature type="region of interest" description="Disordered" evidence="5">
    <location>
        <begin position="172"/>
        <end position="203"/>
    </location>
</feature>
<dbReference type="RefSeq" id="WP_087440070.1">
    <property type="nucleotide sequence ID" value="NZ_CABMNB010000001.1"/>
</dbReference>